<sequence>MWSDWRVMVSAHHVLNVLLACSFLVFKLTPVVCEYVFHGPEPCELSDNESKLLFFVAVVIWAKTKKTGQRGLLPYLSTTYTYMKLLNLVLWFYSDPVKGIIYLVLATMAYVWFPEPVSSAPEKVTYFSYQELEEQLTTQRNTTFFVCFFATWFPSSVNFANVFSRLSGSYVELDNLSSSPFTRSRRVTCLFILHPSYALDNFVFGKVDVTRHPDAAQKYRISTSSFSRQLPTVVLFDGGQEVTRRPGFDEKGRLVPFTFTQDNVVAAFDLNNVYQKCKDELPRFRKIEAKKTK</sequence>
<dbReference type="Gene3D" id="3.40.30.10">
    <property type="entry name" value="Glutaredoxin"/>
    <property type="match status" value="1"/>
</dbReference>
<evidence type="ECO:0000256" key="1">
    <source>
        <dbReference type="SAM" id="SignalP"/>
    </source>
</evidence>
<name>A0A6A4W5P9_AMPAM</name>
<feature type="signal peptide" evidence="1">
    <location>
        <begin position="1"/>
        <end position="33"/>
    </location>
</feature>
<dbReference type="InterPro" id="IPR036249">
    <property type="entry name" value="Thioredoxin-like_sf"/>
</dbReference>
<keyword evidence="2" id="KW-0472">Membrane</keyword>
<evidence type="ECO:0000313" key="3">
    <source>
        <dbReference type="Proteomes" id="UP000440578"/>
    </source>
</evidence>
<keyword evidence="3" id="KW-1185">Reference proteome</keyword>
<dbReference type="AlphaFoldDB" id="A0A6A4W5P9"/>
<dbReference type="EMBL" id="VIIS01001036">
    <property type="protein sequence ID" value="KAF0302646.1"/>
    <property type="molecule type" value="Genomic_DNA"/>
</dbReference>
<reference evidence="2 3" key="1">
    <citation type="submission" date="2019-07" db="EMBL/GenBank/DDBJ databases">
        <title>Draft genome assembly of a fouling barnacle, Amphibalanus amphitrite (Darwin, 1854): The first reference genome for Thecostraca.</title>
        <authorList>
            <person name="Kim W."/>
        </authorList>
    </citation>
    <scope>NUCLEOTIDE SEQUENCE [LARGE SCALE GENOMIC DNA]</scope>
    <source>
        <strain evidence="2">SNU_AA5</strain>
        <tissue evidence="2">Soma without cirri and trophi</tissue>
    </source>
</reference>
<comment type="caution">
    <text evidence="2">The sequence shown here is derived from an EMBL/GenBank/DDBJ whole genome shotgun (WGS) entry which is preliminary data.</text>
</comment>
<evidence type="ECO:0000313" key="2">
    <source>
        <dbReference type="EMBL" id="KAF0302646.1"/>
    </source>
</evidence>
<keyword evidence="2" id="KW-0812">Transmembrane</keyword>
<gene>
    <name evidence="2" type="ORF">FJT64_002961</name>
</gene>
<dbReference type="OrthoDB" id="20229at2759"/>
<protein>
    <submittedName>
        <fullName evidence="2">Thioredoxin-related transmembrane protein 2</fullName>
    </submittedName>
</protein>
<keyword evidence="1" id="KW-0732">Signal</keyword>
<proteinExistence type="predicted"/>
<dbReference type="PROSITE" id="PS51257">
    <property type="entry name" value="PROKAR_LIPOPROTEIN"/>
    <property type="match status" value="1"/>
</dbReference>
<dbReference type="SUPFAM" id="SSF52833">
    <property type="entry name" value="Thioredoxin-like"/>
    <property type="match status" value="1"/>
</dbReference>
<dbReference type="Proteomes" id="UP000440578">
    <property type="component" value="Unassembled WGS sequence"/>
</dbReference>
<feature type="chain" id="PRO_5025679380" evidence="1">
    <location>
        <begin position="34"/>
        <end position="293"/>
    </location>
</feature>
<organism evidence="2 3">
    <name type="scientific">Amphibalanus amphitrite</name>
    <name type="common">Striped barnacle</name>
    <name type="synonym">Balanus amphitrite</name>
    <dbReference type="NCBI Taxonomy" id="1232801"/>
    <lineage>
        <taxon>Eukaryota</taxon>
        <taxon>Metazoa</taxon>
        <taxon>Ecdysozoa</taxon>
        <taxon>Arthropoda</taxon>
        <taxon>Crustacea</taxon>
        <taxon>Multicrustacea</taxon>
        <taxon>Cirripedia</taxon>
        <taxon>Thoracica</taxon>
        <taxon>Thoracicalcarea</taxon>
        <taxon>Balanomorpha</taxon>
        <taxon>Balanoidea</taxon>
        <taxon>Balanidae</taxon>
        <taxon>Amphibalaninae</taxon>
        <taxon>Amphibalanus</taxon>
    </lineage>
</organism>
<accession>A0A6A4W5P9</accession>